<dbReference type="InterPro" id="IPR051251">
    <property type="entry name" value="STK_FNIP-Repeat"/>
</dbReference>
<keyword evidence="3" id="KW-1185">Reference proteome</keyword>
<protein>
    <recommendedName>
        <fullName evidence="4">FNIP repeat-containing protein</fullName>
    </recommendedName>
</protein>
<proteinExistence type="predicted"/>
<evidence type="ECO:0000313" key="2">
    <source>
        <dbReference type="EMBL" id="KAF2069146.1"/>
    </source>
</evidence>
<gene>
    <name evidence="2" type="ORF">CYY_009532</name>
</gene>
<evidence type="ECO:0008006" key="4">
    <source>
        <dbReference type="Google" id="ProtNLM"/>
    </source>
</evidence>
<dbReference type="InterPro" id="IPR008615">
    <property type="entry name" value="FNIP"/>
</dbReference>
<evidence type="ECO:0000313" key="3">
    <source>
        <dbReference type="Proteomes" id="UP000695562"/>
    </source>
</evidence>
<dbReference type="PANTHER" id="PTHR32134:SF92">
    <property type="entry name" value="FNIP REPEAT-CONTAINING PROTEIN"/>
    <property type="match status" value="1"/>
</dbReference>
<dbReference type="OrthoDB" id="22524at2759"/>
<dbReference type="Pfam" id="PF05725">
    <property type="entry name" value="FNIP"/>
    <property type="match status" value="4"/>
</dbReference>
<sequence length="1213" mass="137398">MYSKDNTGPRNDVATGSRINRKELALNVFQKIILNNNTLVPTNDKSFRDRVGKWSIKKEFRCFSNTEYGIVVLDLFAPDLVSLLSSHDGGQICKHINLTLALNRDYSVQYDNSIIEIISLLKDSIRSIRIKVYDNITAVQVQGETCISNLFNRVRDIIEKTTLDLLESYSDVEIVKEIFEIQDSDVRVEKSVKIGSGDVSIPSDTFHVVWNREEAPARGFIPDGVKRVTFSNPLQQPVGDALPESVGYVKVHDFNGCLSEIKFPSALKYLKFAGEFGAFVFRNADIPTGVTHLEFGVTKNIAYHWLTYKGTLPRNITHLKITDGKEYVKHRLAHPFLVPSSVQCIDINISLFNTLNIKMIDEKDYYCDADLSRESFTCFDANAIEMSPDYPLSITAASFSRHLQSLDVANYKKPFNANDLPPSLTSLVCLSTEQIPDHAQLCYLKYKISESIHPTVNTYELVFKSDERAITKPSIPAKVDSLTGSFTPKPAIPIAELTTPLNNYYAALVIPRNAVYKKVVARLPIQLPEFVEVYESSLHLPLNYPKSLHTVILTERLPFTLKYIPATVKHLYCCLDQDLMSSISTPIEDKYSFSNSNRSNNNNIIVSIDTFFKIWRNNYLVNNIKRFKVQPRFVKFQWTRTKGQTTHQFSEQEDIDYYAGSTTCLKLKVNEISTIPHGVTNHAIFQMLSADKQHLLLQLPRSIYKLKIYCSSLKKDVLPPNVKHLVLRVAEIKSSFHIPPTVEILELKLYDVKFEALKKWIPATVKRVAVTFASFEIDCFKHDTLALYNSRSLFGKGQVYEIYNGQEPIPISPTTTVLFWTSNTLILPGTIPMGVKRIVFGDSFNQAIMPGTIPSSVTEINFGQNFNQSFSLVHLPVSLKYLSLVRYKQPLQPHTLPPCLVQFKIQEDYQYYTTLIHLPKSIKYAKVRGVKLIQDHDNNDSTTSIQFKSIYSNLENSRQEAIISDINESSVEYQDGSRSRMESLSLNNPETEIHLSIDQNIAIASGTLDHLNIKSMVFKKDYNQSLPKGSIPNSVTSLVFAKGCSFMQQLICVPPSLCVLNLSHIYQSLTPIEFPLSLTELHLPAKFTQPIKKGNLPMGLKQLYVSQYFVQTLESDMIPETVQHLSLYEPKVVSKIPPTVQELSIYNSISLATIPKSITKLNFYDNAYLGNMDQLPCSIRSLSLPSTLFSGRIPPTVNHIEIKNYNRYLSIAK</sequence>
<reference evidence="2" key="1">
    <citation type="submission" date="2020-01" db="EMBL/GenBank/DDBJ databases">
        <title>Development of genomics and gene disruption for Polysphondylium violaceum indicates a role for the polyketide synthase stlB in stalk morphogenesis.</title>
        <authorList>
            <person name="Narita B."/>
            <person name="Kawabe Y."/>
            <person name="Kin K."/>
            <person name="Saito T."/>
            <person name="Gibbs R."/>
            <person name="Kuspa A."/>
            <person name="Muzny D."/>
            <person name="Queller D."/>
            <person name="Richards S."/>
            <person name="Strassman J."/>
            <person name="Sucgang R."/>
            <person name="Worley K."/>
            <person name="Schaap P."/>
        </authorList>
    </citation>
    <scope>NUCLEOTIDE SEQUENCE</scope>
    <source>
        <strain evidence="2">QSvi11</strain>
    </source>
</reference>
<keyword evidence="1" id="KW-0677">Repeat</keyword>
<dbReference type="PANTHER" id="PTHR32134">
    <property type="entry name" value="FNIP REPEAT-CONTAINING PROTEIN"/>
    <property type="match status" value="1"/>
</dbReference>
<accession>A0A8J4PTI1</accession>
<evidence type="ECO:0000256" key="1">
    <source>
        <dbReference type="ARBA" id="ARBA00022737"/>
    </source>
</evidence>
<organism evidence="2 3">
    <name type="scientific">Polysphondylium violaceum</name>
    <dbReference type="NCBI Taxonomy" id="133409"/>
    <lineage>
        <taxon>Eukaryota</taxon>
        <taxon>Amoebozoa</taxon>
        <taxon>Evosea</taxon>
        <taxon>Eumycetozoa</taxon>
        <taxon>Dictyostelia</taxon>
        <taxon>Dictyosteliales</taxon>
        <taxon>Dictyosteliaceae</taxon>
        <taxon>Polysphondylium</taxon>
    </lineage>
</organism>
<dbReference type="SUPFAM" id="SSF52058">
    <property type="entry name" value="L domain-like"/>
    <property type="match status" value="1"/>
</dbReference>
<dbReference type="AlphaFoldDB" id="A0A8J4PTI1"/>
<dbReference type="Proteomes" id="UP000695562">
    <property type="component" value="Unassembled WGS sequence"/>
</dbReference>
<dbReference type="EMBL" id="AJWJ01000733">
    <property type="protein sequence ID" value="KAF2069146.1"/>
    <property type="molecule type" value="Genomic_DNA"/>
</dbReference>
<name>A0A8J4PTI1_9MYCE</name>
<comment type="caution">
    <text evidence="2">The sequence shown here is derived from an EMBL/GenBank/DDBJ whole genome shotgun (WGS) entry which is preliminary data.</text>
</comment>